<dbReference type="CDD" id="cd19756">
    <property type="entry name" value="Bbox2"/>
    <property type="match status" value="1"/>
</dbReference>
<sequence length="844" mass="96916">MASKKNVYQFFAQECSYYSGKVRPYLRYKNIPYETVAPSIQVHMEIIIPRAGWSVVPVIITPEDKVVQDTTAIIEYLEQKHPHPAVVPPTPRQNLVSLLLELFADEWLLLPAMHYRWSKTEHKKYVDLNFGFIIKENASPLEQMENLEDFKGYSFFKNSIRSLGINSDTVGEVERSYREFLSDFQQHLNRYPYLLGYQPCVADFAFCGPLYAHLYRDPVPGYLMKCQAPLVASYVERMNGALLNPSHDVVDGKAVKKSVSPDKQGFLPGDEIPATLDPILHRMFTEQVPVLLDTVKKVTQYMKDNPEVDVLPRVIGSHNFRLGNVTSQRGVYTYPMWMLQRITDYYRSLSPRQQEMIDRYLDRYPGGRELMKVDMSGCRVERLDVRICLDLFAEPRVLPCQHSFCTDCLQKIAAPKGNKPLRRGRSRKTQNKTAEKALEFECPTCKETVSLKEHVIQSLPRNFHLQNITDSFQKSRKSEGKRKREGESGSEKKKARPLMCSVHQDQVLDVYCVSCKRPVCTSCVQEGDHRGHTTGDIHAAYDTARKTVRESLVLLEGRSKNMTWSLEKLKRSEEKIKHSAKSLEQSIKDQCSNLKKAVDKQEQALIAQTKAAKTRYLQRQKELLSVYKNKHEALTKELELAKHHLENKQPVNFLMDVQALQQKLTELQKSQETCDVLFPHTSLSKCVDFRPTLQTLQGMELSHDSSSTELTIRASISVADFRTGPVGKRRYSSAVVWQSLEWRLLIENKLSTVSGGQKRFLSVFLQCLGRPDSQGAWFLTVATQLRILPQEAHGQMYQKWLRNRYDAQHANKGWSEFIALEELEKPNCGLVNDGRVILEAFVKL</sequence>
<dbReference type="InterPro" id="IPR013083">
    <property type="entry name" value="Znf_RING/FYVE/PHD"/>
</dbReference>
<dbReference type="OrthoDB" id="6105938at2759"/>
<dbReference type="InterPro" id="IPR027370">
    <property type="entry name" value="Znf-RING_euk"/>
</dbReference>
<dbReference type="Pfam" id="PF00643">
    <property type="entry name" value="zf-B_box"/>
    <property type="match status" value="1"/>
</dbReference>
<dbReference type="SUPFAM" id="SSF57850">
    <property type="entry name" value="RING/U-box"/>
    <property type="match status" value="1"/>
</dbReference>
<dbReference type="Proteomes" id="UP000515135">
    <property type="component" value="Unplaced"/>
</dbReference>
<keyword evidence="3" id="KW-0479">Metal-binding</keyword>
<dbReference type="GO" id="GO:0061630">
    <property type="term" value="F:ubiquitin protein ligase activity"/>
    <property type="evidence" value="ECO:0007669"/>
    <property type="project" value="TreeGrafter"/>
</dbReference>
<dbReference type="InterPro" id="IPR047153">
    <property type="entry name" value="TRIM45/56/19-like"/>
</dbReference>
<keyword evidence="2" id="KW-0963">Cytoplasm</keyword>
<dbReference type="GO" id="GO:0006513">
    <property type="term" value="P:protein monoubiquitination"/>
    <property type="evidence" value="ECO:0007669"/>
    <property type="project" value="TreeGrafter"/>
</dbReference>
<dbReference type="PROSITE" id="PS50089">
    <property type="entry name" value="ZF_RING_2"/>
    <property type="match status" value="1"/>
</dbReference>
<dbReference type="Gene3D" id="2.60.210.10">
    <property type="entry name" value="Apoptosis, Tumor Necrosis Factor Receptor Associated Protein 2, Chain A"/>
    <property type="match status" value="1"/>
</dbReference>
<evidence type="ECO:0000259" key="11">
    <source>
        <dbReference type="PROSITE" id="PS50144"/>
    </source>
</evidence>
<evidence type="ECO:0000256" key="7">
    <source>
        <dbReference type="SAM" id="Coils"/>
    </source>
</evidence>
<dbReference type="InterPro" id="IPR008974">
    <property type="entry name" value="TRAF-like"/>
</dbReference>
<evidence type="ECO:0000256" key="1">
    <source>
        <dbReference type="ARBA" id="ARBA00004496"/>
    </source>
</evidence>
<keyword evidence="7" id="KW-0175">Coiled coil</keyword>
<keyword evidence="5" id="KW-0862">Zinc</keyword>
<dbReference type="CDD" id="cd00299">
    <property type="entry name" value="GST_C_family"/>
    <property type="match status" value="1"/>
</dbReference>
<dbReference type="AlphaFoldDB" id="A0A6P5AG07"/>
<feature type="domain" description="GST N-terminal" evidence="12">
    <location>
        <begin position="6"/>
        <end position="85"/>
    </location>
</feature>
<evidence type="ECO:0000256" key="3">
    <source>
        <dbReference type="ARBA" id="ARBA00022723"/>
    </source>
</evidence>
<feature type="region of interest" description="Disordered" evidence="8">
    <location>
        <begin position="470"/>
        <end position="495"/>
    </location>
</feature>
<evidence type="ECO:0000259" key="12">
    <source>
        <dbReference type="PROSITE" id="PS50404"/>
    </source>
</evidence>
<dbReference type="PROSITE" id="PS50404">
    <property type="entry name" value="GST_NTER"/>
    <property type="match status" value="1"/>
</dbReference>
<feature type="coiled-coil region" evidence="7">
    <location>
        <begin position="566"/>
        <end position="648"/>
    </location>
</feature>
<evidence type="ECO:0000256" key="5">
    <source>
        <dbReference type="ARBA" id="ARBA00022833"/>
    </source>
</evidence>
<evidence type="ECO:0000256" key="4">
    <source>
        <dbReference type="ARBA" id="ARBA00022771"/>
    </source>
</evidence>
<dbReference type="InterPro" id="IPR036249">
    <property type="entry name" value="Thioredoxin-like_sf"/>
</dbReference>
<proteinExistence type="predicted"/>
<protein>
    <submittedName>
        <fullName evidence="14">Uncharacterized protein LOC109482487</fullName>
    </submittedName>
</protein>
<dbReference type="CDD" id="cd00121">
    <property type="entry name" value="MATH"/>
    <property type="match status" value="1"/>
</dbReference>
<dbReference type="GO" id="GO:0008270">
    <property type="term" value="F:zinc ion binding"/>
    <property type="evidence" value="ECO:0007669"/>
    <property type="project" value="UniProtKB-KW"/>
</dbReference>
<dbReference type="PANTHER" id="PTHR25462">
    <property type="entry name" value="BONUS, ISOFORM C-RELATED"/>
    <property type="match status" value="1"/>
</dbReference>
<evidence type="ECO:0000313" key="13">
    <source>
        <dbReference type="Proteomes" id="UP000515135"/>
    </source>
</evidence>
<comment type="subcellular location">
    <subcellularLocation>
        <location evidence="1">Cytoplasm</location>
    </subcellularLocation>
</comment>
<dbReference type="SUPFAM" id="SSF52833">
    <property type="entry name" value="Thioredoxin-like"/>
    <property type="match status" value="1"/>
</dbReference>
<dbReference type="GeneID" id="109482487"/>
<feature type="domain" description="MATH" evidence="11">
    <location>
        <begin position="711"/>
        <end position="842"/>
    </location>
</feature>
<dbReference type="Gene3D" id="3.40.30.10">
    <property type="entry name" value="Glutaredoxin"/>
    <property type="match status" value="1"/>
</dbReference>
<dbReference type="SMART" id="SM00336">
    <property type="entry name" value="BBOX"/>
    <property type="match status" value="1"/>
</dbReference>
<organism evidence="13 14">
    <name type="scientific">Branchiostoma belcheri</name>
    <name type="common">Amphioxus</name>
    <dbReference type="NCBI Taxonomy" id="7741"/>
    <lineage>
        <taxon>Eukaryota</taxon>
        <taxon>Metazoa</taxon>
        <taxon>Chordata</taxon>
        <taxon>Cephalochordata</taxon>
        <taxon>Leptocardii</taxon>
        <taxon>Amphioxiformes</taxon>
        <taxon>Branchiostomatidae</taxon>
        <taxon>Branchiostoma</taxon>
    </lineage>
</organism>
<feature type="compositionally biased region" description="Basic and acidic residues" evidence="8">
    <location>
        <begin position="476"/>
        <end position="492"/>
    </location>
</feature>
<dbReference type="SUPFAM" id="SSF57845">
    <property type="entry name" value="B-box zinc-binding domain"/>
    <property type="match status" value="1"/>
</dbReference>
<dbReference type="SUPFAM" id="SSF49599">
    <property type="entry name" value="TRAF domain-like"/>
    <property type="match status" value="1"/>
</dbReference>
<name>A0A6P5AG07_BRABE</name>
<reference evidence="14" key="1">
    <citation type="submission" date="2025-08" db="UniProtKB">
        <authorList>
            <consortium name="RefSeq"/>
        </authorList>
    </citation>
    <scope>IDENTIFICATION</scope>
    <source>
        <tissue evidence="14">Gonad</tissue>
    </source>
</reference>
<feature type="domain" description="RING-type" evidence="9">
    <location>
        <begin position="387"/>
        <end position="446"/>
    </location>
</feature>
<dbReference type="InterPro" id="IPR000315">
    <property type="entry name" value="Znf_B-box"/>
</dbReference>
<evidence type="ECO:0000256" key="2">
    <source>
        <dbReference type="ARBA" id="ARBA00022490"/>
    </source>
</evidence>
<evidence type="ECO:0000259" key="10">
    <source>
        <dbReference type="PROSITE" id="PS50119"/>
    </source>
</evidence>
<evidence type="ECO:0000259" key="9">
    <source>
        <dbReference type="PROSITE" id="PS50089"/>
    </source>
</evidence>
<dbReference type="RefSeq" id="XP_019640771.1">
    <property type="nucleotide sequence ID" value="XM_019785212.1"/>
</dbReference>
<dbReference type="PROSITE" id="PS00518">
    <property type="entry name" value="ZF_RING_1"/>
    <property type="match status" value="1"/>
</dbReference>
<dbReference type="InterPro" id="IPR036282">
    <property type="entry name" value="Glutathione-S-Trfase_C_sf"/>
</dbReference>
<dbReference type="PANTHER" id="PTHR25462:SF229">
    <property type="entry name" value="TRANSCRIPTION INTERMEDIARY FACTOR 1-BETA"/>
    <property type="match status" value="1"/>
</dbReference>
<dbReference type="KEGG" id="bbel:109482487"/>
<keyword evidence="13" id="KW-1185">Reference proteome</keyword>
<evidence type="ECO:0000256" key="6">
    <source>
        <dbReference type="PROSITE-ProRule" id="PRU00024"/>
    </source>
</evidence>
<evidence type="ECO:0000313" key="14">
    <source>
        <dbReference type="RefSeq" id="XP_019640771.1"/>
    </source>
</evidence>
<evidence type="ECO:0000256" key="8">
    <source>
        <dbReference type="SAM" id="MobiDB-lite"/>
    </source>
</evidence>
<dbReference type="PROSITE" id="PS50119">
    <property type="entry name" value="ZF_BBOX"/>
    <property type="match status" value="1"/>
</dbReference>
<dbReference type="SMART" id="SM00184">
    <property type="entry name" value="RING"/>
    <property type="match status" value="1"/>
</dbReference>
<dbReference type="Gene3D" id="1.20.1050.10">
    <property type="match status" value="1"/>
</dbReference>
<dbReference type="InterPro" id="IPR001841">
    <property type="entry name" value="Znf_RING"/>
</dbReference>
<dbReference type="InterPro" id="IPR017907">
    <property type="entry name" value="Znf_RING_CS"/>
</dbReference>
<accession>A0A6P5AG07</accession>
<dbReference type="Gene3D" id="3.30.40.10">
    <property type="entry name" value="Zinc/RING finger domain, C3HC4 (zinc finger)"/>
    <property type="match status" value="1"/>
</dbReference>
<keyword evidence="4 6" id="KW-0863">Zinc-finger</keyword>
<dbReference type="PROSITE" id="PS50144">
    <property type="entry name" value="MATH"/>
    <property type="match status" value="1"/>
</dbReference>
<dbReference type="InterPro" id="IPR002083">
    <property type="entry name" value="MATH/TRAF_dom"/>
</dbReference>
<dbReference type="SUPFAM" id="SSF47616">
    <property type="entry name" value="GST C-terminal domain-like"/>
    <property type="match status" value="1"/>
</dbReference>
<feature type="domain" description="B box-type" evidence="10">
    <location>
        <begin position="495"/>
        <end position="537"/>
    </location>
</feature>
<dbReference type="Pfam" id="PF13445">
    <property type="entry name" value="zf-RING_UBOX"/>
    <property type="match status" value="1"/>
</dbReference>
<dbReference type="GO" id="GO:0005737">
    <property type="term" value="C:cytoplasm"/>
    <property type="evidence" value="ECO:0007669"/>
    <property type="project" value="UniProtKB-SubCell"/>
</dbReference>
<gene>
    <name evidence="14" type="primary">LOC109482487</name>
</gene>
<dbReference type="Gene3D" id="3.30.160.60">
    <property type="entry name" value="Classic Zinc Finger"/>
    <property type="match status" value="1"/>
</dbReference>
<dbReference type="Pfam" id="PF22486">
    <property type="entry name" value="MATH_2"/>
    <property type="match status" value="1"/>
</dbReference>
<dbReference type="Pfam" id="PF13417">
    <property type="entry name" value="GST_N_3"/>
    <property type="match status" value="1"/>
</dbReference>
<dbReference type="InterPro" id="IPR004045">
    <property type="entry name" value="Glutathione_S-Trfase_N"/>
</dbReference>